<gene>
    <name evidence="1" type="ORF">ACFPZI_24575</name>
</gene>
<keyword evidence="2" id="KW-1185">Reference proteome</keyword>
<accession>A0ABW1E4A2</accession>
<proteinExistence type="predicted"/>
<protein>
    <recommendedName>
        <fullName evidence="3">TetR family transcriptional regulator</fullName>
    </recommendedName>
</protein>
<organism evidence="1 2">
    <name type="scientific">Streptomyces chlorus</name>
    <dbReference type="NCBI Taxonomy" id="887452"/>
    <lineage>
        <taxon>Bacteria</taxon>
        <taxon>Bacillati</taxon>
        <taxon>Actinomycetota</taxon>
        <taxon>Actinomycetes</taxon>
        <taxon>Kitasatosporales</taxon>
        <taxon>Streptomycetaceae</taxon>
        <taxon>Streptomyces</taxon>
    </lineage>
</organism>
<comment type="caution">
    <text evidence="1">The sequence shown here is derived from an EMBL/GenBank/DDBJ whole genome shotgun (WGS) entry which is preliminary data.</text>
</comment>
<evidence type="ECO:0000313" key="2">
    <source>
        <dbReference type="Proteomes" id="UP001596180"/>
    </source>
</evidence>
<sequence>MTGPVLSHLLLRPAAADLPGADLPSTEEAIEAFAQNFLRAVALPPLPDRT</sequence>
<evidence type="ECO:0000313" key="1">
    <source>
        <dbReference type="EMBL" id="MFC5854846.1"/>
    </source>
</evidence>
<dbReference type="Proteomes" id="UP001596180">
    <property type="component" value="Unassembled WGS sequence"/>
</dbReference>
<name>A0ABW1E4A2_9ACTN</name>
<dbReference type="EMBL" id="JBHSOA010000053">
    <property type="protein sequence ID" value="MFC5854846.1"/>
    <property type="molecule type" value="Genomic_DNA"/>
</dbReference>
<evidence type="ECO:0008006" key="3">
    <source>
        <dbReference type="Google" id="ProtNLM"/>
    </source>
</evidence>
<reference evidence="2" key="1">
    <citation type="journal article" date="2019" name="Int. J. Syst. Evol. Microbiol.">
        <title>The Global Catalogue of Microorganisms (GCM) 10K type strain sequencing project: providing services to taxonomists for standard genome sequencing and annotation.</title>
        <authorList>
            <consortium name="The Broad Institute Genomics Platform"/>
            <consortium name="The Broad Institute Genome Sequencing Center for Infectious Disease"/>
            <person name="Wu L."/>
            <person name="Ma J."/>
        </authorList>
    </citation>
    <scope>NUCLEOTIDE SEQUENCE [LARGE SCALE GENOMIC DNA]</scope>
    <source>
        <strain evidence="2">JCM 10411</strain>
    </source>
</reference>
<dbReference type="RefSeq" id="WP_381366799.1">
    <property type="nucleotide sequence ID" value="NZ_JBHSOA010000053.1"/>
</dbReference>